<name>A0A6A5F3X5_PERFL</name>
<gene>
    <name evidence="2" type="ORF">PFLUV_G00150540</name>
</gene>
<dbReference type="AlphaFoldDB" id="A0A6A5F3X5"/>
<protein>
    <submittedName>
        <fullName evidence="2">Uncharacterized protein</fullName>
    </submittedName>
</protein>
<dbReference type="Proteomes" id="UP000465112">
    <property type="component" value="Chromosome 12"/>
</dbReference>
<comment type="caution">
    <text evidence="2">The sequence shown here is derived from an EMBL/GenBank/DDBJ whole genome shotgun (WGS) entry which is preliminary data.</text>
</comment>
<feature type="region of interest" description="Disordered" evidence="1">
    <location>
        <begin position="82"/>
        <end position="109"/>
    </location>
</feature>
<dbReference type="EMBL" id="VHII01000012">
    <property type="protein sequence ID" value="KAF1383074.1"/>
    <property type="molecule type" value="Genomic_DNA"/>
</dbReference>
<keyword evidence="3" id="KW-1185">Reference proteome</keyword>
<evidence type="ECO:0000313" key="3">
    <source>
        <dbReference type="Proteomes" id="UP000465112"/>
    </source>
</evidence>
<accession>A0A6A5F3X5</accession>
<proteinExistence type="predicted"/>
<evidence type="ECO:0000256" key="1">
    <source>
        <dbReference type="SAM" id="MobiDB-lite"/>
    </source>
</evidence>
<feature type="region of interest" description="Disordered" evidence="1">
    <location>
        <begin position="131"/>
        <end position="178"/>
    </location>
</feature>
<reference evidence="2 3" key="1">
    <citation type="submission" date="2019-06" db="EMBL/GenBank/DDBJ databases">
        <title>A chromosome-scale genome assembly of the European perch, Perca fluviatilis.</title>
        <authorList>
            <person name="Roques C."/>
            <person name="Zahm M."/>
            <person name="Cabau C."/>
            <person name="Klopp C."/>
            <person name="Bouchez O."/>
            <person name="Donnadieu C."/>
            <person name="Kuhl H."/>
            <person name="Gislard M."/>
            <person name="Guendouz S."/>
            <person name="Journot L."/>
            <person name="Haffray P."/>
            <person name="Bestin A."/>
            <person name="Morvezen R."/>
            <person name="Feron R."/>
            <person name="Wen M."/>
            <person name="Jouanno E."/>
            <person name="Herpin A."/>
            <person name="Schartl M."/>
            <person name="Postlethwait J."/>
            <person name="Schaerlinger B."/>
            <person name="Chardard D."/>
            <person name="Lecocq T."/>
            <person name="Poncet C."/>
            <person name="Jaffrelo L."/>
            <person name="Lampietro C."/>
            <person name="Guiguen Y."/>
        </authorList>
    </citation>
    <scope>NUCLEOTIDE SEQUENCE [LARGE SCALE GENOMIC DNA]</scope>
    <source>
        <tissue evidence="2">Blood</tissue>
    </source>
</reference>
<evidence type="ECO:0000313" key="2">
    <source>
        <dbReference type="EMBL" id="KAF1383074.1"/>
    </source>
</evidence>
<organism evidence="2 3">
    <name type="scientific">Perca fluviatilis</name>
    <name type="common">European perch</name>
    <dbReference type="NCBI Taxonomy" id="8168"/>
    <lineage>
        <taxon>Eukaryota</taxon>
        <taxon>Metazoa</taxon>
        <taxon>Chordata</taxon>
        <taxon>Craniata</taxon>
        <taxon>Vertebrata</taxon>
        <taxon>Euteleostomi</taxon>
        <taxon>Actinopterygii</taxon>
        <taxon>Neopterygii</taxon>
        <taxon>Teleostei</taxon>
        <taxon>Neoteleostei</taxon>
        <taxon>Acanthomorphata</taxon>
        <taxon>Eupercaria</taxon>
        <taxon>Perciformes</taxon>
        <taxon>Percoidei</taxon>
        <taxon>Percidae</taxon>
        <taxon>Percinae</taxon>
        <taxon>Perca</taxon>
    </lineage>
</organism>
<sequence>MTDPRHRLETGNLPSVHRLVLVSQPSSSCSSYNPRRRKEGASYHIKARLGSEGDEHLSVWTYLNLRRWRKLELFIPRRQRRYSKGKPPDLSDLNLDDSEKTGSERTSGNISAAVAHMSGWPYLLPSPTLKDPSIHPSSSAYPVSGRGGSSSSRRTWRTHGGKYPGETKRGISSMWNME</sequence>